<feature type="region of interest" description="Disordered" evidence="1">
    <location>
        <begin position="36"/>
        <end position="63"/>
    </location>
</feature>
<proteinExistence type="predicted"/>
<name>A0A2P4ZU04_9HYPO</name>
<dbReference type="AlphaFoldDB" id="A0A2P4ZU04"/>
<evidence type="ECO:0000313" key="2">
    <source>
        <dbReference type="EMBL" id="PON27769.1"/>
    </source>
</evidence>
<evidence type="ECO:0000313" key="3">
    <source>
        <dbReference type="Proteomes" id="UP000054821"/>
    </source>
</evidence>
<dbReference type="EMBL" id="JPDN02000009">
    <property type="protein sequence ID" value="PON27769.1"/>
    <property type="molecule type" value="Genomic_DNA"/>
</dbReference>
<dbReference type="Proteomes" id="UP000054821">
    <property type="component" value="Unassembled WGS sequence"/>
</dbReference>
<comment type="caution">
    <text evidence="2">The sequence shown here is derived from an EMBL/GenBank/DDBJ whole genome shotgun (WGS) entry which is preliminary data.</text>
</comment>
<keyword evidence="3" id="KW-1185">Reference proteome</keyword>
<dbReference type="GeneID" id="36347455"/>
<sequence length="63" mass="7126">MIDAESAPSRADFEIKMLDFRIAIEILSLLERPPVADGKNKSALRKQDGFLKYSPERPEPNPL</sequence>
<gene>
    <name evidence="2" type="ORF">TGAM01_v203535</name>
</gene>
<accession>A0A2P4ZU04</accession>
<organism evidence="2 3">
    <name type="scientific">Trichoderma gamsii</name>
    <dbReference type="NCBI Taxonomy" id="398673"/>
    <lineage>
        <taxon>Eukaryota</taxon>
        <taxon>Fungi</taxon>
        <taxon>Dikarya</taxon>
        <taxon>Ascomycota</taxon>
        <taxon>Pezizomycotina</taxon>
        <taxon>Sordariomycetes</taxon>
        <taxon>Hypocreomycetidae</taxon>
        <taxon>Hypocreales</taxon>
        <taxon>Hypocreaceae</taxon>
        <taxon>Trichoderma</taxon>
    </lineage>
</organism>
<protein>
    <submittedName>
        <fullName evidence="2">Uncharacterized protein</fullName>
    </submittedName>
</protein>
<reference evidence="2 3" key="1">
    <citation type="journal article" date="2016" name="Genome Announc.">
        <title>Draft Whole-Genome Sequence of Trichoderma gamsii T6085, a Promising Biocontrol Agent of Fusarium Head Blight on Wheat.</title>
        <authorList>
            <person name="Baroncelli R."/>
            <person name="Zapparata A."/>
            <person name="Piaggeschi G."/>
            <person name="Sarrocco S."/>
            <person name="Vannacci G."/>
        </authorList>
    </citation>
    <scope>NUCLEOTIDE SEQUENCE [LARGE SCALE GENOMIC DNA]</scope>
    <source>
        <strain evidence="2 3">T6085</strain>
    </source>
</reference>
<dbReference type="RefSeq" id="XP_024406062.1">
    <property type="nucleotide sequence ID" value="XM_024549223.1"/>
</dbReference>
<evidence type="ECO:0000256" key="1">
    <source>
        <dbReference type="SAM" id="MobiDB-lite"/>
    </source>
</evidence>
<feature type="compositionally biased region" description="Basic and acidic residues" evidence="1">
    <location>
        <begin position="45"/>
        <end position="63"/>
    </location>
</feature>